<protein>
    <submittedName>
        <fullName evidence="1">Uncharacterized protein</fullName>
    </submittedName>
</protein>
<gene>
    <name evidence="1" type="ORF">SAMN04489740_0599</name>
</gene>
<sequence>MTITHFEILIPHAGSVHIAPTGHREQPVLTSTGCFI</sequence>
<evidence type="ECO:0000313" key="1">
    <source>
        <dbReference type="EMBL" id="SEE07199.1"/>
    </source>
</evidence>
<dbReference type="AlphaFoldDB" id="A0A1H5FUS8"/>
<evidence type="ECO:0000313" key="2">
    <source>
        <dbReference type="Proteomes" id="UP000182725"/>
    </source>
</evidence>
<proteinExistence type="predicted"/>
<reference evidence="1 2" key="1">
    <citation type="submission" date="2016-10" db="EMBL/GenBank/DDBJ databases">
        <authorList>
            <person name="de Groot N.N."/>
        </authorList>
    </citation>
    <scope>NUCLEOTIDE SEQUENCE [LARGE SCALE GENOMIC DNA]</scope>
    <source>
        <strain evidence="1 2">DSM 22274</strain>
    </source>
</reference>
<dbReference type="EMBL" id="FNTV01000001">
    <property type="protein sequence ID" value="SEE07199.1"/>
    <property type="molecule type" value="Genomic_DNA"/>
</dbReference>
<accession>A0A1H5FUS8</accession>
<organism evidence="1 2">
    <name type="scientific">Arthrobacter alpinus</name>
    <dbReference type="NCBI Taxonomy" id="656366"/>
    <lineage>
        <taxon>Bacteria</taxon>
        <taxon>Bacillati</taxon>
        <taxon>Actinomycetota</taxon>
        <taxon>Actinomycetes</taxon>
        <taxon>Micrococcales</taxon>
        <taxon>Micrococcaceae</taxon>
        <taxon>Arthrobacter</taxon>
    </lineage>
</organism>
<dbReference type="Proteomes" id="UP000182725">
    <property type="component" value="Unassembled WGS sequence"/>
</dbReference>
<name>A0A1H5FUS8_9MICC</name>